<name>A0A2S1R8B7_9ACTN</name>
<dbReference type="KEGG" id="dlu:A6035_10265"/>
<accession>A0A2S1R8B7</accession>
<evidence type="ECO:0000313" key="2">
    <source>
        <dbReference type="EMBL" id="AWH92484.1"/>
    </source>
</evidence>
<gene>
    <name evidence="2" type="ORF">A6035_10265</name>
</gene>
<feature type="transmembrane region" description="Helical" evidence="1">
    <location>
        <begin position="262"/>
        <end position="280"/>
    </location>
</feature>
<keyword evidence="1" id="KW-0812">Transmembrane</keyword>
<keyword evidence="1" id="KW-1133">Transmembrane helix</keyword>
<feature type="transmembrane region" description="Helical" evidence="1">
    <location>
        <begin position="201"/>
        <end position="229"/>
    </location>
</feature>
<proteinExistence type="predicted"/>
<protein>
    <submittedName>
        <fullName evidence="2">Uncharacterized protein</fullName>
    </submittedName>
</protein>
<dbReference type="RefSeq" id="WP_108847719.1">
    <property type="nucleotide sequence ID" value="NZ_CP015449.1"/>
</dbReference>
<keyword evidence="3" id="KW-1185">Reference proteome</keyword>
<reference evidence="2 3" key="1">
    <citation type="submission" date="2016-04" db="EMBL/GenBank/DDBJ databases">
        <title>Complete genome sequence of Dietzia lutea YIM 80766T, a strain isolated from desert soil in Egypt.</title>
        <authorList>
            <person name="Zhao J."/>
            <person name="Hu B."/>
            <person name="Geng S."/>
            <person name="Nie Y."/>
            <person name="Tang Y."/>
        </authorList>
    </citation>
    <scope>NUCLEOTIDE SEQUENCE [LARGE SCALE GENOMIC DNA]</scope>
    <source>
        <strain evidence="2 3">YIM 80766</strain>
    </source>
</reference>
<dbReference type="AlphaFoldDB" id="A0A2S1R8B7"/>
<sequence length="293" mass="30906">MTATAAPPSPSTGAPRRATTTRLLTHEWLRTRGPLGTLFGLIVLIGVLGSLLGASGWPVLSEFGLAAGMLAAVIAVPAVQLTLAADYWRSGYGRTGYFTHSLPIRGSRIYWAKLAWAMLASLAAIVLTVMLALLAWWANAQRSGGSSPSWSTLTAAWSTVTDVTPGWMVAAGIALVFGSILVWPVHYYFSISIGHERRLAGLGAGGPIVVFVLLYVATQALSLLGMFLIPLGVGEADGETLGIVRFDLFSELAAGASASNNVMPIGFVIALVVLAVFCLWRTARSWNHKVALG</sequence>
<evidence type="ECO:0000313" key="3">
    <source>
        <dbReference type="Proteomes" id="UP000244928"/>
    </source>
</evidence>
<keyword evidence="1" id="KW-0472">Membrane</keyword>
<feature type="transmembrane region" description="Helical" evidence="1">
    <location>
        <begin position="35"/>
        <end position="57"/>
    </location>
</feature>
<evidence type="ECO:0000256" key="1">
    <source>
        <dbReference type="SAM" id="Phobius"/>
    </source>
</evidence>
<dbReference type="Proteomes" id="UP000244928">
    <property type="component" value="Chromosome"/>
</dbReference>
<dbReference type="EMBL" id="CP015449">
    <property type="protein sequence ID" value="AWH92484.1"/>
    <property type="molecule type" value="Genomic_DNA"/>
</dbReference>
<feature type="transmembrane region" description="Helical" evidence="1">
    <location>
        <begin position="167"/>
        <end position="189"/>
    </location>
</feature>
<feature type="transmembrane region" description="Helical" evidence="1">
    <location>
        <begin position="114"/>
        <end position="138"/>
    </location>
</feature>
<dbReference type="OrthoDB" id="4399269at2"/>
<organism evidence="2 3">
    <name type="scientific">Dietzia lutea</name>
    <dbReference type="NCBI Taxonomy" id="546160"/>
    <lineage>
        <taxon>Bacteria</taxon>
        <taxon>Bacillati</taxon>
        <taxon>Actinomycetota</taxon>
        <taxon>Actinomycetes</taxon>
        <taxon>Mycobacteriales</taxon>
        <taxon>Dietziaceae</taxon>
        <taxon>Dietzia</taxon>
    </lineage>
</organism>
<feature type="transmembrane region" description="Helical" evidence="1">
    <location>
        <begin position="63"/>
        <end position="85"/>
    </location>
</feature>